<gene>
    <name evidence="2" type="ORF">ALO52_200188</name>
</gene>
<feature type="transmembrane region" description="Helical" evidence="1">
    <location>
        <begin position="71"/>
        <end position="93"/>
    </location>
</feature>
<name>A0A0P9XDZ6_9PSED</name>
<evidence type="ECO:0000256" key="1">
    <source>
        <dbReference type="SAM" id="Phobius"/>
    </source>
</evidence>
<keyword evidence="1" id="KW-0472">Membrane</keyword>
<evidence type="ECO:0000313" key="2">
    <source>
        <dbReference type="EMBL" id="KPY32581.1"/>
    </source>
</evidence>
<comment type="caution">
    <text evidence="2">The sequence shown here is derived from an EMBL/GenBank/DDBJ whole genome shotgun (WGS) entry which is preliminary data.</text>
</comment>
<keyword evidence="1" id="KW-0812">Transmembrane</keyword>
<sequence length="103" mass="12122">MNETAIYAIFLACGVAFYLPALCTRYAWSGENFTPTKYWINMIYNIFFAYQHMRVIDQNSLPFYGEQDSSIIILFSLVMILAHACAHTVTWDIKPWFSRKTRY</sequence>
<dbReference type="AlphaFoldDB" id="A0A0P9XDZ6"/>
<evidence type="ECO:0000313" key="3">
    <source>
        <dbReference type="Proteomes" id="UP000050562"/>
    </source>
</evidence>
<protein>
    <submittedName>
        <fullName evidence="2">Uncharacterized protein</fullName>
    </submittedName>
</protein>
<organism evidence="2 3">
    <name type="scientific">Pseudomonas syringae pv. primulae</name>
    <dbReference type="NCBI Taxonomy" id="251707"/>
    <lineage>
        <taxon>Bacteria</taxon>
        <taxon>Pseudomonadati</taxon>
        <taxon>Pseudomonadota</taxon>
        <taxon>Gammaproteobacteria</taxon>
        <taxon>Pseudomonadales</taxon>
        <taxon>Pseudomonadaceae</taxon>
        <taxon>Pseudomonas</taxon>
    </lineage>
</organism>
<dbReference type="EMBL" id="LJRC01000230">
    <property type="protein sequence ID" value="KPY32581.1"/>
    <property type="molecule type" value="Genomic_DNA"/>
</dbReference>
<keyword evidence="1" id="KW-1133">Transmembrane helix</keyword>
<proteinExistence type="predicted"/>
<accession>A0A0P9XDZ6</accession>
<feature type="transmembrane region" description="Helical" evidence="1">
    <location>
        <begin position="6"/>
        <end position="26"/>
    </location>
</feature>
<reference evidence="2 3" key="1">
    <citation type="submission" date="2015-09" db="EMBL/GenBank/DDBJ databases">
        <title>Genome announcement of multiple Pseudomonas syringae strains.</title>
        <authorList>
            <person name="Thakur S."/>
            <person name="Wang P.W."/>
            <person name="Gong Y."/>
            <person name="Weir B.S."/>
            <person name="Guttman D.S."/>
        </authorList>
    </citation>
    <scope>NUCLEOTIDE SEQUENCE [LARGE SCALE GENOMIC DNA]</scope>
    <source>
        <strain evidence="2 3">ICMP3956</strain>
    </source>
</reference>
<dbReference type="Proteomes" id="UP000050562">
    <property type="component" value="Unassembled WGS sequence"/>
</dbReference>
<dbReference type="PATRIC" id="fig|251707.3.peg.5134"/>